<accession>A0A1X0Q7X6</accession>
<sequence length="80" mass="9707">MINDFKMINPEFRHLKKISHEIQLKYNEPMQLKAYSLPYAVLPELKKKFLNYSDMEFLDLLSLYILHQVLSFKRLMVRSD</sequence>
<comment type="caution">
    <text evidence="1">The sequence shown here is derived from an EMBL/GenBank/DDBJ whole genome shotgun (WGS) entry which is preliminary data.</text>
</comment>
<dbReference type="Proteomes" id="UP000192356">
    <property type="component" value="Unassembled WGS sequence"/>
</dbReference>
<keyword evidence="2" id="KW-1185">Reference proteome</keyword>
<protein>
    <submittedName>
        <fullName evidence="1">Uncharacterized protein</fullName>
    </submittedName>
</protein>
<organism evidence="1 2">
    <name type="scientific">Hepatospora eriocheir</name>
    <dbReference type="NCBI Taxonomy" id="1081669"/>
    <lineage>
        <taxon>Eukaryota</taxon>
        <taxon>Fungi</taxon>
        <taxon>Fungi incertae sedis</taxon>
        <taxon>Microsporidia</taxon>
        <taxon>Hepatosporidae</taxon>
        <taxon>Hepatospora</taxon>
    </lineage>
</organism>
<reference evidence="1 2" key="1">
    <citation type="journal article" date="2017" name="Environ. Microbiol.">
        <title>Decay of the glycolytic pathway and adaptation to intranuclear parasitism within Enterocytozoonidae microsporidia.</title>
        <authorList>
            <person name="Wiredu Boakye D."/>
            <person name="Jaroenlak P."/>
            <person name="Prachumwat A."/>
            <person name="Williams T.A."/>
            <person name="Bateman K.S."/>
            <person name="Itsathitphaisarn O."/>
            <person name="Sritunyalucksana K."/>
            <person name="Paszkiewicz K.H."/>
            <person name="Moore K.A."/>
            <person name="Stentiford G.D."/>
            <person name="Williams B.A."/>
        </authorList>
    </citation>
    <scope>NUCLEOTIDE SEQUENCE [LARGE SCALE GENOMIC DNA]</scope>
    <source>
        <strain evidence="1 2">GB1</strain>
    </source>
</reference>
<evidence type="ECO:0000313" key="2">
    <source>
        <dbReference type="Proteomes" id="UP000192356"/>
    </source>
</evidence>
<proteinExistence type="predicted"/>
<dbReference type="VEuPathDB" id="MicrosporidiaDB:HERIO_2148"/>
<dbReference type="EMBL" id="LVKB01000164">
    <property type="protein sequence ID" value="ORD95870.1"/>
    <property type="molecule type" value="Genomic_DNA"/>
</dbReference>
<dbReference type="AlphaFoldDB" id="A0A1X0Q7X6"/>
<evidence type="ECO:0000313" key="1">
    <source>
        <dbReference type="EMBL" id="ORD95870.1"/>
    </source>
</evidence>
<gene>
    <name evidence="1" type="ORF">HERIO_2148</name>
</gene>
<name>A0A1X0Q7X6_9MICR</name>